<dbReference type="AlphaFoldDB" id="A0A1M5BSC6"/>
<dbReference type="STRING" id="1073325.SAMN05444483_101159"/>
<dbReference type="InterPro" id="IPR000595">
    <property type="entry name" value="cNMP-bd_dom"/>
</dbReference>
<sequence length="197" mass="23039">MNSPSLKLFLTSNLDIEEDEILSILKSCQVKSVKKDAFLLRENEHCKHTFFVESGLIRQYSIDDKGKEHTISFAPENWFVSDRESVYFDEASAYYIQALEDSEVVMIDEDFFLTLSEEIPSFTDFNNKLLHNHIRHLQKRINMLLSACAEQRYLEFVAMYPDILLRVPQTMIASYLGITPESLSRVRKELARKNFKK</sequence>
<dbReference type="InterPro" id="IPR018490">
    <property type="entry name" value="cNMP-bd_dom_sf"/>
</dbReference>
<organism evidence="2 3">
    <name type="scientific">Salegentibacter echinorum</name>
    <dbReference type="NCBI Taxonomy" id="1073325"/>
    <lineage>
        <taxon>Bacteria</taxon>
        <taxon>Pseudomonadati</taxon>
        <taxon>Bacteroidota</taxon>
        <taxon>Flavobacteriia</taxon>
        <taxon>Flavobacteriales</taxon>
        <taxon>Flavobacteriaceae</taxon>
        <taxon>Salegentibacter</taxon>
    </lineage>
</organism>
<gene>
    <name evidence="2" type="ORF">SAMN05444483_101159</name>
</gene>
<dbReference type="SUPFAM" id="SSF51206">
    <property type="entry name" value="cAMP-binding domain-like"/>
    <property type="match status" value="1"/>
</dbReference>
<dbReference type="Gene3D" id="1.10.10.10">
    <property type="entry name" value="Winged helix-like DNA-binding domain superfamily/Winged helix DNA-binding domain"/>
    <property type="match status" value="1"/>
</dbReference>
<dbReference type="PROSITE" id="PS50042">
    <property type="entry name" value="CNMP_BINDING_3"/>
    <property type="match status" value="1"/>
</dbReference>
<dbReference type="CDD" id="cd00038">
    <property type="entry name" value="CAP_ED"/>
    <property type="match status" value="1"/>
</dbReference>
<reference evidence="3" key="1">
    <citation type="submission" date="2016-11" db="EMBL/GenBank/DDBJ databases">
        <authorList>
            <person name="Varghese N."/>
            <person name="Submissions S."/>
        </authorList>
    </citation>
    <scope>NUCLEOTIDE SEQUENCE [LARGE SCALE GENOMIC DNA]</scope>
    <source>
        <strain evidence="3">DSM 24579</strain>
    </source>
</reference>
<evidence type="ECO:0000313" key="3">
    <source>
        <dbReference type="Proteomes" id="UP000183945"/>
    </source>
</evidence>
<proteinExistence type="predicted"/>
<dbReference type="InterPro" id="IPR036388">
    <property type="entry name" value="WH-like_DNA-bd_sf"/>
</dbReference>
<dbReference type="InterPro" id="IPR014710">
    <property type="entry name" value="RmlC-like_jellyroll"/>
</dbReference>
<evidence type="ECO:0000259" key="1">
    <source>
        <dbReference type="PROSITE" id="PS50042"/>
    </source>
</evidence>
<dbReference type="EMBL" id="FQVT01000001">
    <property type="protein sequence ID" value="SHF45142.1"/>
    <property type="molecule type" value="Genomic_DNA"/>
</dbReference>
<accession>A0A1M5BSC6</accession>
<dbReference type="Proteomes" id="UP000183945">
    <property type="component" value="Unassembled WGS sequence"/>
</dbReference>
<dbReference type="Pfam" id="PF00027">
    <property type="entry name" value="cNMP_binding"/>
    <property type="match status" value="1"/>
</dbReference>
<name>A0A1M5BSC6_SALEC</name>
<keyword evidence="2" id="KW-0808">Transferase</keyword>
<keyword evidence="3" id="KW-1185">Reference proteome</keyword>
<dbReference type="Gene3D" id="2.60.120.10">
    <property type="entry name" value="Jelly Rolls"/>
    <property type="match status" value="1"/>
</dbReference>
<evidence type="ECO:0000313" key="2">
    <source>
        <dbReference type="EMBL" id="SHF45142.1"/>
    </source>
</evidence>
<dbReference type="GO" id="GO:0016301">
    <property type="term" value="F:kinase activity"/>
    <property type="evidence" value="ECO:0007669"/>
    <property type="project" value="UniProtKB-KW"/>
</dbReference>
<dbReference type="OrthoDB" id="1092431at2"/>
<protein>
    <submittedName>
        <fullName evidence="2">cAMP-binding domain of CRP or a regulatory subunit of cAMP-dependent protein kinases</fullName>
    </submittedName>
</protein>
<keyword evidence="2" id="KW-0418">Kinase</keyword>
<feature type="domain" description="Cyclic nucleotide-binding" evidence="1">
    <location>
        <begin position="15"/>
        <end position="115"/>
    </location>
</feature>
<dbReference type="RefSeq" id="WP_072875766.1">
    <property type="nucleotide sequence ID" value="NZ_FQVT01000001.1"/>
</dbReference>